<keyword evidence="1" id="KW-1133">Transmembrane helix</keyword>
<proteinExistence type="predicted"/>
<dbReference type="SUPFAM" id="SSF53474">
    <property type="entry name" value="alpha/beta-Hydrolases"/>
    <property type="match status" value="1"/>
</dbReference>
<dbReference type="RefSeq" id="WP_168983313.1">
    <property type="nucleotide sequence ID" value="NZ_JABAGD010000068.1"/>
</dbReference>
<dbReference type="InterPro" id="IPR050266">
    <property type="entry name" value="AB_hydrolase_sf"/>
</dbReference>
<name>A0A7X9STJ4_CLOBE</name>
<dbReference type="Gene3D" id="3.40.50.1820">
    <property type="entry name" value="alpha/beta hydrolase"/>
    <property type="match status" value="1"/>
</dbReference>
<keyword evidence="1" id="KW-0812">Transmembrane</keyword>
<gene>
    <name evidence="3" type="ORF">HF849_23255</name>
</gene>
<dbReference type="GO" id="GO:0016020">
    <property type="term" value="C:membrane"/>
    <property type="evidence" value="ECO:0007669"/>
    <property type="project" value="TreeGrafter"/>
</dbReference>
<dbReference type="GO" id="GO:0016787">
    <property type="term" value="F:hydrolase activity"/>
    <property type="evidence" value="ECO:0007669"/>
    <property type="project" value="UniProtKB-KW"/>
</dbReference>
<evidence type="ECO:0000313" key="3">
    <source>
        <dbReference type="EMBL" id="NMF07602.1"/>
    </source>
</evidence>
<dbReference type="Proteomes" id="UP000587880">
    <property type="component" value="Unassembled WGS sequence"/>
</dbReference>
<accession>A0A7X9STJ4</accession>
<dbReference type="PANTHER" id="PTHR43798:SF33">
    <property type="entry name" value="HYDROLASE, PUTATIVE (AFU_ORTHOLOGUE AFUA_2G14860)-RELATED"/>
    <property type="match status" value="1"/>
</dbReference>
<evidence type="ECO:0000259" key="2">
    <source>
        <dbReference type="Pfam" id="PF00561"/>
    </source>
</evidence>
<dbReference type="InterPro" id="IPR029058">
    <property type="entry name" value="AB_hydrolase_fold"/>
</dbReference>
<evidence type="ECO:0000313" key="4">
    <source>
        <dbReference type="Proteomes" id="UP000587880"/>
    </source>
</evidence>
<sequence>MDGVEKSMNKRKLRIKRVIIFIIIMLLTGAVWQRVMVEKETNIQLPQGEVIDINNHNMYIHSIGSGRNTVVFVAGSGTPSSFTDFYGIQMKLQPYVRTVSFDNAGFGWSEKTDIPRTIDGLVNELHELLEKSGQSSPYILVGHSLASLEVIRFAQKYPAEVKGIVLLDGGSPEFYANDSEMKSYMLNRFSAGLRVTGIARTIGNLGIKLPLLGENLRYNALPDDIKKIDIAMYYKYLGNTSNLEYIKNINENAREVMKNGHLNNIPLIMISSDSGEDWEKTQQELLKWSNYSYQETLHNSSHYIHWTNTDYIVEKIKGLIDE</sequence>
<keyword evidence="3" id="KW-0378">Hydrolase</keyword>
<dbReference type="EMBL" id="JABAGD010000068">
    <property type="protein sequence ID" value="NMF07602.1"/>
    <property type="molecule type" value="Genomic_DNA"/>
</dbReference>
<dbReference type="PANTHER" id="PTHR43798">
    <property type="entry name" value="MONOACYLGLYCEROL LIPASE"/>
    <property type="match status" value="1"/>
</dbReference>
<dbReference type="AlphaFoldDB" id="A0A7X9STJ4"/>
<evidence type="ECO:0000256" key="1">
    <source>
        <dbReference type="SAM" id="Phobius"/>
    </source>
</evidence>
<dbReference type="Pfam" id="PF00561">
    <property type="entry name" value="Abhydrolase_1"/>
    <property type="match status" value="1"/>
</dbReference>
<organism evidence="3 4">
    <name type="scientific">Clostridium beijerinckii</name>
    <name type="common">Clostridium MP</name>
    <dbReference type="NCBI Taxonomy" id="1520"/>
    <lineage>
        <taxon>Bacteria</taxon>
        <taxon>Bacillati</taxon>
        <taxon>Bacillota</taxon>
        <taxon>Clostridia</taxon>
        <taxon>Eubacteriales</taxon>
        <taxon>Clostridiaceae</taxon>
        <taxon>Clostridium</taxon>
    </lineage>
</organism>
<feature type="domain" description="AB hydrolase-1" evidence="2">
    <location>
        <begin position="72"/>
        <end position="200"/>
    </location>
</feature>
<feature type="transmembrane region" description="Helical" evidence="1">
    <location>
        <begin position="18"/>
        <end position="37"/>
    </location>
</feature>
<comment type="caution">
    <text evidence="3">The sequence shown here is derived from an EMBL/GenBank/DDBJ whole genome shotgun (WGS) entry which is preliminary data.</text>
</comment>
<keyword evidence="1" id="KW-0472">Membrane</keyword>
<protein>
    <submittedName>
        <fullName evidence="3">Alpha/beta hydrolase</fullName>
    </submittedName>
</protein>
<dbReference type="InterPro" id="IPR000073">
    <property type="entry name" value="AB_hydrolase_1"/>
</dbReference>
<reference evidence="3 4" key="1">
    <citation type="submission" date="2020-04" db="EMBL/GenBank/DDBJ databases">
        <authorList>
            <person name="Hitch T.C.A."/>
            <person name="Wylensek D."/>
            <person name="Clavel T."/>
        </authorList>
    </citation>
    <scope>NUCLEOTIDE SEQUENCE [LARGE SCALE GENOMIC DNA]</scope>
    <source>
        <strain evidence="3 4">WB01_NA02</strain>
    </source>
</reference>